<comment type="caution">
    <text evidence="2">The sequence shown here is derived from an EMBL/GenBank/DDBJ whole genome shotgun (WGS) entry which is preliminary data.</text>
</comment>
<protein>
    <submittedName>
        <fullName evidence="2">Uncharacterized protein</fullName>
    </submittedName>
</protein>
<keyword evidence="3" id="KW-1185">Reference proteome</keyword>
<accession>A0ABD5RLJ8</accession>
<evidence type="ECO:0000256" key="1">
    <source>
        <dbReference type="SAM" id="MobiDB-lite"/>
    </source>
</evidence>
<dbReference type="AlphaFoldDB" id="A0ABD5RLJ8"/>
<name>A0ABD5RLJ8_9EURY</name>
<organism evidence="2 3">
    <name type="scientific">Halomarina salina</name>
    <dbReference type="NCBI Taxonomy" id="1872699"/>
    <lineage>
        <taxon>Archaea</taxon>
        <taxon>Methanobacteriati</taxon>
        <taxon>Methanobacteriota</taxon>
        <taxon>Stenosarchaea group</taxon>
        <taxon>Halobacteria</taxon>
        <taxon>Halobacteriales</taxon>
        <taxon>Natronomonadaceae</taxon>
        <taxon>Halomarina</taxon>
    </lineage>
</organism>
<dbReference type="EMBL" id="JBHSQH010000001">
    <property type="protein sequence ID" value="MFC5971375.1"/>
    <property type="molecule type" value="Genomic_DNA"/>
</dbReference>
<feature type="region of interest" description="Disordered" evidence="1">
    <location>
        <begin position="1"/>
        <end position="24"/>
    </location>
</feature>
<sequence length="183" mass="20965">MVGENPEHGGHDRLERVGDPDTVRDGVEQMLADTKAMIADREQNGYETLLLSAGDTTPKNPTSGKTDEWGLTYIISGDKEESLLEFDSRADFDETIVYQKIQSNNVFIVIERIDTDQQLSLFISGTYRMQFASEMVRTSMERGEMHSHIKKLDGTSLVSYRYDEPEKFFPDPDRYYQFETNGQ</sequence>
<reference evidence="2 3" key="1">
    <citation type="journal article" date="2019" name="Int. J. Syst. Evol. Microbiol.">
        <title>The Global Catalogue of Microorganisms (GCM) 10K type strain sequencing project: providing services to taxonomists for standard genome sequencing and annotation.</title>
        <authorList>
            <consortium name="The Broad Institute Genomics Platform"/>
            <consortium name="The Broad Institute Genome Sequencing Center for Infectious Disease"/>
            <person name="Wu L."/>
            <person name="Ma J."/>
        </authorList>
    </citation>
    <scope>NUCLEOTIDE SEQUENCE [LARGE SCALE GENOMIC DNA]</scope>
    <source>
        <strain evidence="2 3">CGMCC 1.12543</strain>
    </source>
</reference>
<dbReference type="RefSeq" id="WP_247414273.1">
    <property type="nucleotide sequence ID" value="NZ_JALLGW010000001.1"/>
</dbReference>
<dbReference type="InterPro" id="IPR055951">
    <property type="entry name" value="DUF7529"/>
</dbReference>
<evidence type="ECO:0000313" key="3">
    <source>
        <dbReference type="Proteomes" id="UP001596099"/>
    </source>
</evidence>
<proteinExistence type="predicted"/>
<evidence type="ECO:0000313" key="2">
    <source>
        <dbReference type="EMBL" id="MFC5971375.1"/>
    </source>
</evidence>
<dbReference type="Pfam" id="PF24373">
    <property type="entry name" value="DUF7529"/>
    <property type="match status" value="1"/>
</dbReference>
<dbReference type="Proteomes" id="UP001596099">
    <property type="component" value="Unassembled WGS sequence"/>
</dbReference>
<gene>
    <name evidence="2" type="ORF">ACFPYI_08550</name>
</gene>